<dbReference type="SUPFAM" id="SSF51735">
    <property type="entry name" value="NAD(P)-binding Rossmann-fold domains"/>
    <property type="match status" value="1"/>
</dbReference>
<dbReference type="PROSITE" id="PS00061">
    <property type="entry name" value="ADH_SHORT"/>
    <property type="match status" value="1"/>
</dbReference>
<organism evidence="5">
    <name type="scientific">uncultured Synechococcales cyanobacterium</name>
    <dbReference type="NCBI Taxonomy" id="1936017"/>
    <lineage>
        <taxon>Bacteria</taxon>
        <taxon>Bacillati</taxon>
        <taxon>Cyanobacteriota</taxon>
        <taxon>Cyanophyceae</taxon>
        <taxon>Synechococcales</taxon>
        <taxon>environmental samples</taxon>
    </lineage>
</organism>
<dbReference type="AlphaFoldDB" id="A0A6J4UQS4"/>
<dbReference type="Pfam" id="PF00106">
    <property type="entry name" value="adh_short"/>
    <property type="match status" value="1"/>
</dbReference>
<name>A0A6J4UQS4_9CYAN</name>
<dbReference type="GO" id="GO:0016491">
    <property type="term" value="F:oxidoreductase activity"/>
    <property type="evidence" value="ECO:0007669"/>
    <property type="project" value="UniProtKB-KW"/>
</dbReference>
<dbReference type="EMBL" id="CADCWO010000024">
    <property type="protein sequence ID" value="CAA9557259.1"/>
    <property type="molecule type" value="Genomic_DNA"/>
</dbReference>
<dbReference type="SMART" id="SM00822">
    <property type="entry name" value="PKS_KR"/>
    <property type="match status" value="1"/>
</dbReference>
<feature type="domain" description="Ketoreductase" evidence="4">
    <location>
        <begin position="6"/>
        <end position="179"/>
    </location>
</feature>
<proteinExistence type="inferred from homology"/>
<dbReference type="InterPro" id="IPR057326">
    <property type="entry name" value="KR_dom"/>
</dbReference>
<dbReference type="PRINTS" id="PR00081">
    <property type="entry name" value="GDHRDH"/>
</dbReference>
<reference evidence="5" key="1">
    <citation type="submission" date="2020-02" db="EMBL/GenBank/DDBJ databases">
        <authorList>
            <person name="Meier V. D."/>
        </authorList>
    </citation>
    <scope>NUCLEOTIDE SEQUENCE</scope>
    <source>
        <strain evidence="5">AVDCRST_MAG81</strain>
    </source>
</reference>
<dbReference type="InterPro" id="IPR036291">
    <property type="entry name" value="NAD(P)-bd_dom_sf"/>
</dbReference>
<sequence length="283" mass="30198">MTNDKKIWLITGVSRGLGKALAQAVLDQGDIVIGTTRSGKADLSGDANSLKLFELELTEPAQIKQTVEAAYQLHGRLDVIVNNAGYGLLGALEETSDEDIQRVFDVNFFGVVHLIQAVLPYLRQQRSGHLVNLSSIAGLAPMAGSSLYAAAKSAVEGVSQALAQEVEPLGIKVTLVEPGAFRTDFLSDHSIVNSHTKIADYQPTSGKVVQYLADIAGKQLGDPNLGAQAIIKAVESEDPPLHLVLGSDAVKRTRAKIEAMTKNLEAWEAVSKSTDFLDLATVL</sequence>
<evidence type="ECO:0000256" key="2">
    <source>
        <dbReference type="ARBA" id="ARBA00023002"/>
    </source>
</evidence>
<protein>
    <recommendedName>
        <fullName evidence="4">Ketoreductase domain-containing protein</fullName>
    </recommendedName>
</protein>
<evidence type="ECO:0000313" key="5">
    <source>
        <dbReference type="EMBL" id="CAA9557259.1"/>
    </source>
</evidence>
<accession>A0A6J4UQS4</accession>
<keyword evidence="2" id="KW-0560">Oxidoreductase</keyword>
<dbReference type="Gene3D" id="3.40.50.720">
    <property type="entry name" value="NAD(P)-binding Rossmann-like Domain"/>
    <property type="match status" value="1"/>
</dbReference>
<evidence type="ECO:0000259" key="4">
    <source>
        <dbReference type="SMART" id="SM00822"/>
    </source>
</evidence>
<evidence type="ECO:0000256" key="3">
    <source>
        <dbReference type="RuleBase" id="RU000363"/>
    </source>
</evidence>
<dbReference type="InterPro" id="IPR002347">
    <property type="entry name" value="SDR_fam"/>
</dbReference>
<dbReference type="PRINTS" id="PR00080">
    <property type="entry name" value="SDRFAMILY"/>
</dbReference>
<dbReference type="InterPro" id="IPR020904">
    <property type="entry name" value="Sc_DH/Rdtase_CS"/>
</dbReference>
<dbReference type="InterPro" id="IPR051911">
    <property type="entry name" value="SDR_oxidoreductase"/>
</dbReference>
<dbReference type="NCBIfam" id="NF004824">
    <property type="entry name" value="PRK06180.1"/>
    <property type="match status" value="1"/>
</dbReference>
<gene>
    <name evidence="5" type="ORF">AVDCRST_MAG81-331</name>
</gene>
<evidence type="ECO:0000256" key="1">
    <source>
        <dbReference type="ARBA" id="ARBA00006484"/>
    </source>
</evidence>
<dbReference type="PANTHER" id="PTHR43976:SF16">
    <property type="entry name" value="SHORT-CHAIN DEHYDROGENASE_REDUCTASE FAMILY PROTEIN"/>
    <property type="match status" value="1"/>
</dbReference>
<dbReference type="CDD" id="cd05374">
    <property type="entry name" value="17beta-HSD-like_SDR_c"/>
    <property type="match status" value="1"/>
</dbReference>
<comment type="similarity">
    <text evidence="1 3">Belongs to the short-chain dehydrogenases/reductases (SDR) family.</text>
</comment>
<dbReference type="PANTHER" id="PTHR43976">
    <property type="entry name" value="SHORT CHAIN DEHYDROGENASE"/>
    <property type="match status" value="1"/>
</dbReference>